<dbReference type="InterPro" id="IPR017237">
    <property type="entry name" value="RLMG"/>
</dbReference>
<dbReference type="Pfam" id="PF05175">
    <property type="entry name" value="MTS"/>
    <property type="match status" value="1"/>
</dbReference>
<dbReference type="InterPro" id="IPR058679">
    <property type="entry name" value="RlmG_N"/>
</dbReference>
<proteinExistence type="inferred from homology"/>
<dbReference type="CDD" id="cd02440">
    <property type="entry name" value="AdoMet_MTases"/>
    <property type="match status" value="1"/>
</dbReference>
<reference evidence="9 10" key="1">
    <citation type="submission" date="2023-10" db="EMBL/GenBank/DDBJ databases">
        <title>Two novel species belonging to the OM43/NOR5 clade.</title>
        <authorList>
            <person name="Park M."/>
        </authorList>
    </citation>
    <scope>NUCLEOTIDE SEQUENCE [LARGE SCALE GENOMIC DNA]</scope>
    <source>
        <strain evidence="9 10">IMCC43200</strain>
    </source>
</reference>
<dbReference type="SUPFAM" id="SSF53335">
    <property type="entry name" value="S-adenosyl-L-methionine-dependent methyltransferases"/>
    <property type="match status" value="1"/>
</dbReference>
<keyword evidence="1 6" id="KW-0963">Cytoplasm</keyword>
<evidence type="ECO:0000256" key="4">
    <source>
        <dbReference type="ARBA" id="ARBA00022679"/>
    </source>
</evidence>
<evidence type="ECO:0000313" key="10">
    <source>
        <dbReference type="Proteomes" id="UP001626537"/>
    </source>
</evidence>
<keyword evidence="10" id="KW-1185">Reference proteome</keyword>
<dbReference type="Pfam" id="PF26049">
    <property type="entry name" value="RLMG_N"/>
    <property type="match status" value="1"/>
</dbReference>
<evidence type="ECO:0000256" key="6">
    <source>
        <dbReference type="HAMAP-Rule" id="MF_01859"/>
    </source>
</evidence>
<dbReference type="PIRSF" id="PIRSF037565">
    <property type="entry name" value="RRNA_m2G_Mtase_RsmD_prd"/>
    <property type="match status" value="1"/>
</dbReference>
<feature type="domain" description="RlmG N-terminal" evidence="8">
    <location>
        <begin position="6"/>
        <end position="185"/>
    </location>
</feature>
<feature type="domain" description="Methyltransferase small" evidence="7">
    <location>
        <begin position="208"/>
        <end position="377"/>
    </location>
</feature>
<evidence type="ECO:0000259" key="7">
    <source>
        <dbReference type="Pfam" id="PF05175"/>
    </source>
</evidence>
<name>A0ABZ0I085_9GAMM</name>
<comment type="similarity">
    <text evidence="6">Belongs to the methyltransferase superfamily. RlmG family.</text>
</comment>
<keyword evidence="3 6" id="KW-0489">Methyltransferase</keyword>
<comment type="subcellular location">
    <subcellularLocation>
        <location evidence="6">Cytoplasm</location>
    </subcellularLocation>
</comment>
<dbReference type="GO" id="GO:0032259">
    <property type="term" value="P:methylation"/>
    <property type="evidence" value="ECO:0007669"/>
    <property type="project" value="UniProtKB-KW"/>
</dbReference>
<dbReference type="InterPro" id="IPR007848">
    <property type="entry name" value="Small_mtfrase_dom"/>
</dbReference>
<evidence type="ECO:0000259" key="8">
    <source>
        <dbReference type="Pfam" id="PF26049"/>
    </source>
</evidence>
<dbReference type="PANTHER" id="PTHR47816:SF5">
    <property type="entry name" value="RIBOSOMAL RNA LARGE SUBUNIT METHYLTRANSFERASE G"/>
    <property type="match status" value="1"/>
</dbReference>
<dbReference type="EC" id="2.1.1.174" evidence="6"/>
<evidence type="ECO:0000256" key="1">
    <source>
        <dbReference type="ARBA" id="ARBA00022490"/>
    </source>
</evidence>
<dbReference type="HAMAP" id="MF_01859">
    <property type="entry name" value="23SrRNA_methyltr_G"/>
    <property type="match status" value="1"/>
</dbReference>
<accession>A0ABZ0I085</accession>
<evidence type="ECO:0000313" key="9">
    <source>
        <dbReference type="EMBL" id="WOJ92219.1"/>
    </source>
</evidence>
<evidence type="ECO:0000256" key="3">
    <source>
        <dbReference type="ARBA" id="ARBA00022603"/>
    </source>
</evidence>
<keyword evidence="2 6" id="KW-0698">rRNA processing</keyword>
<sequence>MSTTETTLEVAQGRFTLQRRPRRRKELLRAWDAADEYLLREVAKQRPARADRRILVVNDSFGALTVALAPWASQAWSDSFLSQLATRDNLLANGIDPGTVTLLHSMQQPTGPLDLILIKVPKTLALLEDQLIKLRPLLTADTKVLVAGMVKALPRSVWTLLEKLLGPTDTDLAWKKAKLIRVTPDPGLTVPDNPYPVQYRLEGTDWFISNHANVFSRDSLDIGTRFFLQHLPVLPQAQDIIDLGCGNGVLGLQAAARHPTAMVHFVDESFMAVASARENFNRAFGAAREAAFCVGDGLEDFSAASADLVLCNPPFHQQQTVGDQIAQRMFKQAQEVLRPGGELWVIGNRHLGYHSALKRLFGKAELIASNAKFVILRVQRGPR</sequence>
<comment type="catalytic activity">
    <reaction evidence="6">
        <text>guanosine(1835) in 23S rRNA + S-adenosyl-L-methionine = N(2)-methylguanosine(1835) in 23S rRNA + S-adenosyl-L-homocysteine + H(+)</text>
        <dbReference type="Rhea" id="RHEA:42744"/>
        <dbReference type="Rhea" id="RHEA-COMP:10217"/>
        <dbReference type="Rhea" id="RHEA-COMP:10218"/>
        <dbReference type="ChEBI" id="CHEBI:15378"/>
        <dbReference type="ChEBI" id="CHEBI:57856"/>
        <dbReference type="ChEBI" id="CHEBI:59789"/>
        <dbReference type="ChEBI" id="CHEBI:74269"/>
        <dbReference type="ChEBI" id="CHEBI:74481"/>
        <dbReference type="EC" id="2.1.1.174"/>
    </reaction>
</comment>
<dbReference type="PANTHER" id="PTHR47816">
    <property type="entry name" value="RIBOSOMAL RNA SMALL SUBUNIT METHYLTRANSFERASE C"/>
    <property type="match status" value="1"/>
</dbReference>
<comment type="function">
    <text evidence="6">Specifically methylates the guanine in position 1835 (m2G1835) of 23S rRNA.</text>
</comment>
<keyword evidence="5 6" id="KW-0949">S-adenosyl-L-methionine</keyword>
<dbReference type="RefSeq" id="WP_407346801.1">
    <property type="nucleotide sequence ID" value="NZ_CP136864.1"/>
</dbReference>
<dbReference type="PROSITE" id="PS00092">
    <property type="entry name" value="N6_MTASE"/>
    <property type="match status" value="1"/>
</dbReference>
<gene>
    <name evidence="6" type="primary">rlmG</name>
    <name evidence="9" type="ORF">R0135_10515</name>
</gene>
<dbReference type="InterPro" id="IPR046977">
    <property type="entry name" value="RsmC/RlmG"/>
</dbReference>
<dbReference type="InterPro" id="IPR002052">
    <property type="entry name" value="DNA_methylase_N6_adenine_CS"/>
</dbReference>
<keyword evidence="4 6" id="KW-0808">Transferase</keyword>
<organism evidence="9 10">
    <name type="scientific">Congregibacter variabilis</name>
    <dbReference type="NCBI Taxonomy" id="3081200"/>
    <lineage>
        <taxon>Bacteria</taxon>
        <taxon>Pseudomonadati</taxon>
        <taxon>Pseudomonadota</taxon>
        <taxon>Gammaproteobacteria</taxon>
        <taxon>Cellvibrionales</taxon>
        <taxon>Halieaceae</taxon>
        <taxon>Congregibacter</taxon>
    </lineage>
</organism>
<dbReference type="InterPro" id="IPR029063">
    <property type="entry name" value="SAM-dependent_MTases_sf"/>
</dbReference>
<dbReference type="Gene3D" id="3.40.50.150">
    <property type="entry name" value="Vaccinia Virus protein VP39"/>
    <property type="match status" value="2"/>
</dbReference>
<evidence type="ECO:0000256" key="5">
    <source>
        <dbReference type="ARBA" id="ARBA00022691"/>
    </source>
</evidence>
<protein>
    <recommendedName>
        <fullName evidence="6">Ribosomal RNA large subunit methyltransferase G</fullName>
        <ecNumber evidence="6">2.1.1.174</ecNumber>
    </recommendedName>
    <alternativeName>
        <fullName evidence="6">23S rRNA m2G1835 methyltransferase</fullName>
    </alternativeName>
    <alternativeName>
        <fullName evidence="6">rRNA (guanine-N(2)-)-methyltransferase RlmG</fullName>
    </alternativeName>
</protein>
<evidence type="ECO:0000256" key="2">
    <source>
        <dbReference type="ARBA" id="ARBA00022552"/>
    </source>
</evidence>
<dbReference type="GO" id="GO:0008168">
    <property type="term" value="F:methyltransferase activity"/>
    <property type="evidence" value="ECO:0007669"/>
    <property type="project" value="UniProtKB-KW"/>
</dbReference>
<dbReference type="Proteomes" id="UP001626537">
    <property type="component" value="Chromosome"/>
</dbReference>
<dbReference type="EMBL" id="CP136864">
    <property type="protein sequence ID" value="WOJ92219.1"/>
    <property type="molecule type" value="Genomic_DNA"/>
</dbReference>